<comment type="caution">
    <text evidence="2">The sequence shown here is derived from an EMBL/GenBank/DDBJ whole genome shotgun (WGS) entry which is preliminary data.</text>
</comment>
<protein>
    <submittedName>
        <fullName evidence="2">Alpha/beta fold hydrolase</fullName>
    </submittedName>
</protein>
<dbReference type="InterPro" id="IPR022742">
    <property type="entry name" value="Hydrolase_4"/>
</dbReference>
<dbReference type="GO" id="GO:0016787">
    <property type="term" value="F:hydrolase activity"/>
    <property type="evidence" value="ECO:0007669"/>
    <property type="project" value="UniProtKB-KW"/>
</dbReference>
<dbReference type="SUPFAM" id="SSF53474">
    <property type="entry name" value="alpha/beta-Hydrolases"/>
    <property type="match status" value="1"/>
</dbReference>
<dbReference type="Pfam" id="PF12146">
    <property type="entry name" value="Hydrolase_4"/>
    <property type="match status" value="1"/>
</dbReference>
<dbReference type="InterPro" id="IPR029058">
    <property type="entry name" value="AB_hydrolase_fold"/>
</dbReference>
<dbReference type="Gene3D" id="3.40.50.1820">
    <property type="entry name" value="alpha/beta hydrolase"/>
    <property type="match status" value="1"/>
</dbReference>
<organism evidence="2 3">
    <name type="scientific">Kaistella gelatinilytica</name>
    <dbReference type="NCBI Taxonomy" id="2787636"/>
    <lineage>
        <taxon>Bacteria</taxon>
        <taxon>Pseudomonadati</taxon>
        <taxon>Bacteroidota</taxon>
        <taxon>Flavobacteriia</taxon>
        <taxon>Flavobacteriales</taxon>
        <taxon>Weeksellaceae</taxon>
        <taxon>Chryseobacterium group</taxon>
        <taxon>Kaistella</taxon>
    </lineage>
</organism>
<dbReference type="Proteomes" id="UP000660070">
    <property type="component" value="Unassembled WGS sequence"/>
</dbReference>
<evidence type="ECO:0000313" key="2">
    <source>
        <dbReference type="EMBL" id="MBF8457375.1"/>
    </source>
</evidence>
<dbReference type="InterPro" id="IPR017208">
    <property type="entry name" value="UCP037442_abhydr"/>
</dbReference>
<gene>
    <name evidence="2" type="ORF">IV494_09300</name>
</gene>
<evidence type="ECO:0000259" key="1">
    <source>
        <dbReference type="Pfam" id="PF12146"/>
    </source>
</evidence>
<keyword evidence="3" id="KW-1185">Reference proteome</keyword>
<dbReference type="RefSeq" id="WP_196079875.1">
    <property type="nucleotide sequence ID" value="NZ_JADPVI010000002.1"/>
</dbReference>
<sequence>MQEIILTTSDEIPISIKVFDPENSNGKLLLINAATGVKQQIYFSFAKYFAENGFTVITYDYRGIGESKPSKMKGFDSTMRIWGTEDFKTVTNFIKENYPDHRKFCLGHSVGALILGMNEDAAIFEKFIFVATQDAYIGNLTWKVAIAGILGFGIAVPFTTELFGYFPAHRFGLGESLAKGVAYDWRTLILNKKSTSRLYDKLAKNISKDLLQETFIIYAGDDPWVTMKGMENLMNNVYPNLQKTYRKILVSESPKKEIGHVNFFRSFNKNLWQIPLEQL</sequence>
<dbReference type="EMBL" id="JADPVI010000002">
    <property type="protein sequence ID" value="MBF8457375.1"/>
    <property type="molecule type" value="Genomic_DNA"/>
</dbReference>
<keyword evidence="2" id="KW-0378">Hydrolase</keyword>
<reference evidence="2 3" key="1">
    <citation type="submission" date="2020-11" db="EMBL/GenBank/DDBJ databases">
        <title>Kaistella gelatinilytica sp. nov., a flavobacterium isolated from Antarctic Soil.</title>
        <authorList>
            <person name="Li J."/>
        </authorList>
    </citation>
    <scope>NUCLEOTIDE SEQUENCE [LARGE SCALE GENOMIC DNA]</scope>
    <source>
        <strain evidence="2 3">G5-32</strain>
    </source>
</reference>
<dbReference type="PIRSF" id="PIRSF037442">
    <property type="entry name" value="UCP037442_abhydr"/>
    <property type="match status" value="1"/>
</dbReference>
<name>A0ABS0FCC1_9FLAO</name>
<proteinExistence type="predicted"/>
<feature type="domain" description="Serine aminopeptidase S33" evidence="1">
    <location>
        <begin position="40"/>
        <end position="114"/>
    </location>
</feature>
<evidence type="ECO:0000313" key="3">
    <source>
        <dbReference type="Proteomes" id="UP000660070"/>
    </source>
</evidence>
<accession>A0ABS0FCC1</accession>